<dbReference type="InterPro" id="IPR000819">
    <property type="entry name" value="Peptidase_M17_C"/>
</dbReference>
<evidence type="ECO:0000313" key="6">
    <source>
        <dbReference type="EMBL" id="OQV20416.1"/>
    </source>
</evidence>
<dbReference type="GO" id="GO:0005737">
    <property type="term" value="C:cytoplasm"/>
    <property type="evidence" value="ECO:0007669"/>
    <property type="project" value="InterPro"/>
</dbReference>
<keyword evidence="3" id="KW-0645">Protease</keyword>
<dbReference type="GO" id="GO:0070006">
    <property type="term" value="F:metalloaminopeptidase activity"/>
    <property type="evidence" value="ECO:0007669"/>
    <property type="project" value="InterPro"/>
</dbReference>
<evidence type="ECO:0000259" key="5">
    <source>
        <dbReference type="Pfam" id="PF00883"/>
    </source>
</evidence>
<sequence length="153" mass="16591">MAKQRGAQGIATGRYHAAIVTNNEYYEFSAYETGKIRKFHCAVADMKNSVTNRDNVTSSCAGLFIQSHLGFDWPEVWAHIDVASPVHAGERATGFGVTLLAGLCASYSESLLLRGFPKIAVIADKFSMVSTPDFSGPLTRKPGINDAIRPPLQ</sequence>
<evidence type="ECO:0000313" key="7">
    <source>
        <dbReference type="Proteomes" id="UP000192578"/>
    </source>
</evidence>
<reference evidence="7" key="1">
    <citation type="submission" date="2017-01" db="EMBL/GenBank/DDBJ databases">
        <title>Comparative genomics of anhydrobiosis in the tardigrade Hypsibius dujardini.</title>
        <authorList>
            <person name="Yoshida Y."/>
            <person name="Koutsovoulos G."/>
            <person name="Laetsch D."/>
            <person name="Stevens L."/>
            <person name="Kumar S."/>
            <person name="Horikawa D."/>
            <person name="Ishino K."/>
            <person name="Komine S."/>
            <person name="Tomita M."/>
            <person name="Blaxter M."/>
            <person name="Arakawa K."/>
        </authorList>
    </citation>
    <scope>NUCLEOTIDE SEQUENCE [LARGE SCALE GENOMIC DNA]</scope>
    <source>
        <strain evidence="7">Z151</strain>
    </source>
</reference>
<proteinExistence type="inferred from homology"/>
<keyword evidence="4" id="KW-0378">Hydrolase</keyword>
<dbReference type="Pfam" id="PF00883">
    <property type="entry name" value="Peptidase_M17"/>
    <property type="match status" value="1"/>
</dbReference>
<evidence type="ECO:0000256" key="1">
    <source>
        <dbReference type="ARBA" id="ARBA00009528"/>
    </source>
</evidence>
<name>A0A1W0WYX9_HYPEX</name>
<dbReference type="InterPro" id="IPR011356">
    <property type="entry name" value="Leucine_aapep/pepB"/>
</dbReference>
<comment type="caution">
    <text evidence="6">The sequence shown here is derived from an EMBL/GenBank/DDBJ whole genome shotgun (WGS) entry which is preliminary data.</text>
</comment>
<evidence type="ECO:0000256" key="2">
    <source>
        <dbReference type="ARBA" id="ARBA00022438"/>
    </source>
</evidence>
<dbReference type="EMBL" id="MTYJ01000031">
    <property type="protein sequence ID" value="OQV20416.1"/>
    <property type="molecule type" value="Genomic_DNA"/>
</dbReference>
<dbReference type="SUPFAM" id="SSF53187">
    <property type="entry name" value="Zn-dependent exopeptidases"/>
    <property type="match status" value="1"/>
</dbReference>
<comment type="similarity">
    <text evidence="1">Belongs to the peptidase M17 family.</text>
</comment>
<keyword evidence="2 6" id="KW-0031">Aminopeptidase</keyword>
<dbReference type="GO" id="GO:0030145">
    <property type="term" value="F:manganese ion binding"/>
    <property type="evidence" value="ECO:0007669"/>
    <property type="project" value="InterPro"/>
</dbReference>
<dbReference type="Proteomes" id="UP000192578">
    <property type="component" value="Unassembled WGS sequence"/>
</dbReference>
<evidence type="ECO:0000256" key="4">
    <source>
        <dbReference type="ARBA" id="ARBA00022801"/>
    </source>
</evidence>
<dbReference type="Gene3D" id="3.40.630.10">
    <property type="entry name" value="Zn peptidases"/>
    <property type="match status" value="1"/>
</dbReference>
<dbReference type="OrthoDB" id="412814at2759"/>
<evidence type="ECO:0000256" key="3">
    <source>
        <dbReference type="ARBA" id="ARBA00022670"/>
    </source>
</evidence>
<dbReference type="PANTHER" id="PTHR11963">
    <property type="entry name" value="LEUCINE AMINOPEPTIDASE-RELATED"/>
    <property type="match status" value="1"/>
</dbReference>
<accession>A0A1W0WYX9</accession>
<feature type="domain" description="Cytosol aminopeptidase" evidence="5">
    <location>
        <begin position="19"/>
        <end position="100"/>
    </location>
</feature>
<gene>
    <name evidence="6" type="ORF">BV898_05702</name>
</gene>
<keyword evidence="7" id="KW-1185">Reference proteome</keyword>
<dbReference type="PANTHER" id="PTHR11963:SF4">
    <property type="entry name" value="AMINOPEPTIDASE NPEPL1-RELATED"/>
    <property type="match status" value="1"/>
</dbReference>
<dbReference type="GO" id="GO:0006508">
    <property type="term" value="P:proteolysis"/>
    <property type="evidence" value="ECO:0007669"/>
    <property type="project" value="UniProtKB-KW"/>
</dbReference>
<dbReference type="AlphaFoldDB" id="A0A1W0WYX9"/>
<organism evidence="6 7">
    <name type="scientific">Hypsibius exemplaris</name>
    <name type="common">Freshwater tardigrade</name>
    <dbReference type="NCBI Taxonomy" id="2072580"/>
    <lineage>
        <taxon>Eukaryota</taxon>
        <taxon>Metazoa</taxon>
        <taxon>Ecdysozoa</taxon>
        <taxon>Tardigrada</taxon>
        <taxon>Eutardigrada</taxon>
        <taxon>Parachela</taxon>
        <taxon>Hypsibioidea</taxon>
        <taxon>Hypsibiidae</taxon>
        <taxon>Hypsibius</taxon>
    </lineage>
</organism>
<protein>
    <submittedName>
        <fullName evidence="6">Aminopeptidase NPEPL1</fullName>
    </submittedName>
</protein>